<evidence type="ECO:0000256" key="3">
    <source>
        <dbReference type="SAM" id="MobiDB-lite"/>
    </source>
</evidence>
<keyword evidence="6" id="KW-1185">Reference proteome</keyword>
<gene>
    <name evidence="5" type="ORF">BJ684DRAFT_18348</name>
    <name evidence="4" type="ORF">BJ684DRAFT_20884</name>
</gene>
<organism evidence="4 6">
    <name type="scientific">Piptocephalis cylindrospora</name>
    <dbReference type="NCBI Taxonomy" id="1907219"/>
    <lineage>
        <taxon>Eukaryota</taxon>
        <taxon>Fungi</taxon>
        <taxon>Fungi incertae sedis</taxon>
        <taxon>Zoopagomycota</taxon>
        <taxon>Zoopagomycotina</taxon>
        <taxon>Zoopagomycetes</taxon>
        <taxon>Zoopagales</taxon>
        <taxon>Piptocephalidaceae</taxon>
        <taxon>Piptocephalis</taxon>
    </lineage>
</organism>
<feature type="region of interest" description="Disordered" evidence="3">
    <location>
        <begin position="496"/>
        <end position="515"/>
    </location>
</feature>
<evidence type="ECO:0000313" key="5">
    <source>
        <dbReference type="EMBL" id="RKP15331.1"/>
    </source>
</evidence>
<keyword evidence="1" id="KW-0677">Repeat</keyword>
<dbReference type="OrthoDB" id="6260732at2759"/>
<name>A0A4P9Y176_9FUNG</name>
<dbReference type="EMBL" id="KZ988277">
    <property type="protein sequence ID" value="RKP12586.1"/>
    <property type="molecule type" value="Genomic_DNA"/>
</dbReference>
<evidence type="ECO:0000256" key="1">
    <source>
        <dbReference type="ARBA" id="ARBA00022737"/>
    </source>
</evidence>
<proteinExistence type="predicted"/>
<dbReference type="GO" id="GO:0010265">
    <property type="term" value="P:SCF complex assembly"/>
    <property type="evidence" value="ECO:0007669"/>
    <property type="project" value="InterPro"/>
</dbReference>
<evidence type="ECO:0000313" key="4">
    <source>
        <dbReference type="EMBL" id="RKP12586.1"/>
    </source>
</evidence>
<evidence type="ECO:0000313" key="6">
    <source>
        <dbReference type="Proteomes" id="UP000267251"/>
    </source>
</evidence>
<dbReference type="Gene3D" id="1.25.10.10">
    <property type="entry name" value="Leucine-rich Repeat Variant"/>
    <property type="match status" value="1"/>
</dbReference>
<dbReference type="SUPFAM" id="SSF48371">
    <property type="entry name" value="ARM repeat"/>
    <property type="match status" value="1"/>
</dbReference>
<dbReference type="InterPro" id="IPR011989">
    <property type="entry name" value="ARM-like"/>
</dbReference>
<dbReference type="PANTHER" id="PTHR12696">
    <property type="entry name" value="TIP120"/>
    <property type="match status" value="1"/>
</dbReference>
<feature type="region of interest" description="Disordered" evidence="3">
    <location>
        <begin position="366"/>
        <end position="409"/>
    </location>
</feature>
<reference evidence="4" key="2">
    <citation type="submission" date="2018-06" db="EMBL/GenBank/DDBJ databases">
        <title>Leveraging single-cell genomics to expand the Fungal Tree of Life.</title>
        <authorList>
            <consortium name="DOE Joint Genome Institute"/>
            <person name="Ahrendt S.R."/>
            <person name="Quandt C.A."/>
            <person name="Ciobanu D."/>
            <person name="Clum A."/>
            <person name="Salamov A."/>
            <person name="Andreopoulos B."/>
            <person name="Cheng J.-F."/>
            <person name="Woyke T."/>
            <person name="Pelin A."/>
            <person name="Henrissat B."/>
            <person name="Reynolds N."/>
            <person name="Benny G.L."/>
            <person name="Smith M.E."/>
            <person name="James T.Y."/>
            <person name="Grigoriev I.V."/>
        </authorList>
    </citation>
    <scope>NUCLEOTIDE SEQUENCE</scope>
    <source>
        <strain evidence="4">RSA 2659</strain>
    </source>
</reference>
<dbReference type="EMBL" id="KZ987740">
    <property type="protein sequence ID" value="RKP15331.1"/>
    <property type="molecule type" value="Genomic_DNA"/>
</dbReference>
<dbReference type="InterPro" id="IPR016024">
    <property type="entry name" value="ARM-type_fold"/>
</dbReference>
<accession>A0A4P9Y176</accession>
<protein>
    <submittedName>
        <fullName evidence="4">Armadillo-type protein</fullName>
    </submittedName>
</protein>
<reference evidence="6" key="1">
    <citation type="journal article" date="2018" name="Nat. Microbiol.">
        <title>Leveraging single-cell genomics to expand the fungal tree of life.</title>
        <authorList>
            <person name="Ahrendt S.R."/>
            <person name="Quandt C.A."/>
            <person name="Ciobanu D."/>
            <person name="Clum A."/>
            <person name="Salamov A."/>
            <person name="Andreopoulos B."/>
            <person name="Cheng J.F."/>
            <person name="Woyke T."/>
            <person name="Pelin A."/>
            <person name="Henrissat B."/>
            <person name="Reynolds N.K."/>
            <person name="Benny G.L."/>
            <person name="Smith M.E."/>
            <person name="James T.Y."/>
            <person name="Grigoriev I.V."/>
        </authorList>
    </citation>
    <scope>NUCLEOTIDE SEQUENCE [LARGE SCALE GENOMIC DNA]</scope>
</reference>
<feature type="region of interest" description="Disordered" evidence="3">
    <location>
        <begin position="523"/>
        <end position="542"/>
    </location>
</feature>
<dbReference type="AlphaFoldDB" id="A0A4P9Y176"/>
<dbReference type="InterPro" id="IPR039852">
    <property type="entry name" value="CAND1/CAND2"/>
</dbReference>
<feature type="compositionally biased region" description="Acidic residues" evidence="3">
    <location>
        <begin position="383"/>
        <end position="409"/>
    </location>
</feature>
<keyword evidence="2" id="KW-0833">Ubl conjugation pathway</keyword>
<evidence type="ECO:0000256" key="2">
    <source>
        <dbReference type="ARBA" id="ARBA00022786"/>
    </source>
</evidence>
<sequence length="1017" mass="110064">MYYQPNFIQVMVERLSSPDPDVRFMAATDLTGALKDTKDFILPPTAHGIGNIIEPLVLLLGDSNGDVQSLAVRSFGPLASRSNQTQRNAILQALYDVLASPVANGRDNAILALKGILSALTKAISTTSTHTTSLPAPASAFTSMDAKQVVEKLLPLLMTEVDKAGQGHQEEMTPEMLGGILDLTFHLLSPPFTLPSSTLPISSTAIYPILLPLLTHSRQLIRKKTVLVMGATSSLLPSKEFLHLVGVTLENIGQGKEIPTKPEDTRTWVQLSGNMLPRWLLLIKAKASSSGTTEAHHFLEQYTQALEGLVGRMMHQGEPEEDTERWDQLNDLSEACLRAMEGLALSGLYEPPIDLLSTTLSYDPGYLGDEDDDAMGTAGDGDSSMDGDEEDGEEDDWDAEYDAPEEEDDTSWKVRRISLDVIRALGIKKAASVPSLLKLLRCRVVREREETVKVGVLEVISSLLETCTIKGFTGEEGIDLSLPPSSSIPTSITTASHGGEIGGGGIDSTGMDGPWKRRRLTAEDKGIEMDGGEGDEGISSPDSRPLGIPLLLDLSKPLLVLLKVTTRSDDLMRASLLALRSLCLCLSREQGESDEKFAVEGMEGMKKTCSSLPSLFLPLLSSSSSSSSSTSGSMSEKGDTHRRLGYLTTLKAVLDLPSSFLPSSSIPTDLVNAVCHATKDTFDWVSVEAFRILCRVLDRFNEDSAGKGERDVERERMAEVALDGLEGGGGREQERLRWSLRLLGSLSNDLSSSPILRTQVIQGIVQIVEGSKGEDGVALEGMQALDRALSPLDPSSTTGAEETDMRMRAAHAILGRIQRGPRAVRIGGMQVLLHSSSTFLPTLLRGRQANEVDACLVRAMDQGKISAKSTRGGEWMDVEESILIIRMSKRLADLEDPTASGGQDLTENQRRLLTSCRSLEGPGVLSELGELTGRLAAHGKGPSILRILWDDLDSMDESTEVLGASRLGCQGVALCLAHALVHDQGNGGWKFVQEKLLPCIQVRFSFSRFDRKEEVKG</sequence>
<dbReference type="Proteomes" id="UP000267251">
    <property type="component" value="Unassembled WGS sequence"/>
</dbReference>